<evidence type="ECO:0000256" key="1">
    <source>
        <dbReference type="SAM" id="Phobius"/>
    </source>
</evidence>
<dbReference type="KEGG" id="iho:Igni_0076"/>
<reference evidence="2 3" key="1">
    <citation type="journal article" date="2008" name="Genome Biol.">
        <title>A genomic analysis of the archaeal system Ignicoccus hospitalis-Nanoarchaeum equitans.</title>
        <authorList>
            <person name="Podar M."/>
            <person name="Anderson I."/>
            <person name="Makarova K.S."/>
            <person name="Elkins J.G."/>
            <person name="Ivanova N."/>
            <person name="Wall M.A."/>
            <person name="Lykidis A."/>
            <person name="Mavromatis K."/>
            <person name="Sun H."/>
            <person name="Hudson M.E."/>
            <person name="Chen W."/>
            <person name="Deciu C."/>
            <person name="Hutchison D."/>
            <person name="Eads J.R."/>
            <person name="Anderson A."/>
            <person name="Fernandes F."/>
            <person name="Szeto E."/>
            <person name="Lapidus A."/>
            <person name="Kyrpides N.C."/>
            <person name="Saier M.H.Jr."/>
            <person name="Richardson P.M."/>
            <person name="Rachel R."/>
            <person name="Huber H."/>
            <person name="Eisen J.A."/>
            <person name="Koonin E.V."/>
            <person name="Keller M."/>
            <person name="Stetter K.O."/>
        </authorList>
    </citation>
    <scope>NUCLEOTIDE SEQUENCE [LARGE SCALE GENOMIC DNA]</scope>
    <source>
        <strain evidence="3">KIN4/I / DSM 18386 / JCM 14125</strain>
    </source>
</reference>
<proteinExistence type="predicted"/>
<accession>A8A8K8</accession>
<feature type="transmembrane region" description="Helical" evidence="1">
    <location>
        <begin position="40"/>
        <end position="58"/>
    </location>
</feature>
<dbReference type="EMBL" id="CP000816">
    <property type="protein sequence ID" value="ABU81260.1"/>
    <property type="molecule type" value="Genomic_DNA"/>
</dbReference>
<protein>
    <submittedName>
        <fullName evidence="2">Uncharacterized protein</fullName>
    </submittedName>
</protein>
<dbReference type="HOGENOM" id="CLU_2911480_0_0_2"/>
<sequence>MADALRVTIAAVLLLTAIGIISQVGNFLALILKFPQLAKWTNVLTVVLSALVISWWVLEVG</sequence>
<keyword evidence="1" id="KW-0472">Membrane</keyword>
<dbReference type="STRING" id="453591.Igni_0076"/>
<feature type="transmembrane region" description="Helical" evidence="1">
    <location>
        <begin position="6"/>
        <end position="28"/>
    </location>
</feature>
<keyword evidence="1" id="KW-1133">Transmembrane helix</keyword>
<keyword evidence="1" id="KW-0812">Transmembrane</keyword>
<dbReference type="GeneID" id="5562115"/>
<keyword evidence="3" id="KW-1185">Reference proteome</keyword>
<organism evidence="2 3">
    <name type="scientific">Ignicoccus hospitalis (strain KIN4/I / DSM 18386 / JCM 14125)</name>
    <dbReference type="NCBI Taxonomy" id="453591"/>
    <lineage>
        <taxon>Archaea</taxon>
        <taxon>Thermoproteota</taxon>
        <taxon>Thermoprotei</taxon>
        <taxon>Desulfurococcales</taxon>
        <taxon>Desulfurococcaceae</taxon>
        <taxon>Ignicoccus</taxon>
    </lineage>
</organism>
<dbReference type="AlphaFoldDB" id="A8A8K8"/>
<evidence type="ECO:0000313" key="2">
    <source>
        <dbReference type="EMBL" id="ABU81260.1"/>
    </source>
</evidence>
<dbReference type="Proteomes" id="UP000000262">
    <property type="component" value="Chromosome"/>
</dbReference>
<name>A8A8K8_IGNH4</name>
<dbReference type="RefSeq" id="WP_011998112.1">
    <property type="nucleotide sequence ID" value="NC_009776.1"/>
</dbReference>
<evidence type="ECO:0000313" key="3">
    <source>
        <dbReference type="Proteomes" id="UP000000262"/>
    </source>
</evidence>
<gene>
    <name evidence="2" type="ordered locus">Igni_0076</name>
</gene>